<dbReference type="Gene3D" id="1.10.30.50">
    <property type="match status" value="1"/>
</dbReference>
<dbReference type="EMBL" id="WUIG01000002">
    <property type="protein sequence ID" value="MXJ06947.1"/>
    <property type="molecule type" value="Genomic_DNA"/>
</dbReference>
<keyword evidence="2" id="KW-0378">Hydrolase</keyword>
<accession>A0A5F1DMN7</accession>
<dbReference type="AlphaFoldDB" id="A0A5F1DMN7"/>
<dbReference type="Pfam" id="PF01844">
    <property type="entry name" value="HNH"/>
    <property type="match status" value="1"/>
</dbReference>
<feature type="domain" description="HNH nuclease" evidence="1">
    <location>
        <begin position="102"/>
        <end position="157"/>
    </location>
</feature>
<comment type="caution">
    <text evidence="2">The sequence shown here is derived from an EMBL/GenBank/DDBJ whole genome shotgun (WGS) entry which is preliminary data.</text>
</comment>
<dbReference type="RefSeq" id="WP_016248354.1">
    <property type="nucleotide sequence ID" value="NZ_JBFQDQ010000004.1"/>
</dbReference>
<evidence type="ECO:0000259" key="1">
    <source>
        <dbReference type="SMART" id="SM00507"/>
    </source>
</evidence>
<keyword evidence="2" id="KW-0255">Endonuclease</keyword>
<organism evidence="2 3">
    <name type="scientific">Escherichia coli</name>
    <dbReference type="NCBI Taxonomy" id="562"/>
    <lineage>
        <taxon>Bacteria</taxon>
        <taxon>Pseudomonadati</taxon>
        <taxon>Pseudomonadota</taxon>
        <taxon>Gammaproteobacteria</taxon>
        <taxon>Enterobacterales</taxon>
        <taxon>Enterobacteriaceae</taxon>
        <taxon>Escherichia</taxon>
    </lineage>
</organism>
<dbReference type="GO" id="GO:0004519">
    <property type="term" value="F:endonuclease activity"/>
    <property type="evidence" value="ECO:0007669"/>
    <property type="project" value="UniProtKB-KW"/>
</dbReference>
<gene>
    <name evidence="2" type="ORF">GRW24_00305</name>
</gene>
<reference evidence="2 3" key="1">
    <citation type="submission" date="2019-12" db="EMBL/GenBank/DDBJ databases">
        <title>Enteriobacteria Tanzani isolates_10434.</title>
        <authorList>
            <person name="Subbiah M."/>
            <person name="Call D."/>
        </authorList>
    </citation>
    <scope>NUCLEOTIDE SEQUENCE [LARGE SCALE GENOMIC DNA]</scope>
    <source>
        <strain evidence="2 3">10434wG3</strain>
    </source>
</reference>
<dbReference type="Proteomes" id="UP000447081">
    <property type="component" value="Unassembled WGS sequence"/>
</dbReference>
<evidence type="ECO:0000313" key="2">
    <source>
        <dbReference type="EMBL" id="MXJ06947.1"/>
    </source>
</evidence>
<proteinExistence type="predicted"/>
<dbReference type="CDD" id="cd00085">
    <property type="entry name" value="HNHc"/>
    <property type="match status" value="1"/>
</dbReference>
<evidence type="ECO:0000313" key="3">
    <source>
        <dbReference type="Proteomes" id="UP000447081"/>
    </source>
</evidence>
<dbReference type="GO" id="GO:0003676">
    <property type="term" value="F:nucleic acid binding"/>
    <property type="evidence" value="ECO:0007669"/>
    <property type="project" value="InterPro"/>
</dbReference>
<protein>
    <submittedName>
        <fullName evidence="2">HNH endonuclease</fullName>
    </submittedName>
</protein>
<keyword evidence="2" id="KW-0540">Nuclease</keyword>
<name>A0A5F1DMN7_ECOLX</name>
<dbReference type="GO" id="GO:0008270">
    <property type="term" value="F:zinc ion binding"/>
    <property type="evidence" value="ECO:0007669"/>
    <property type="project" value="InterPro"/>
</dbReference>
<dbReference type="InterPro" id="IPR002711">
    <property type="entry name" value="HNH"/>
</dbReference>
<dbReference type="InterPro" id="IPR003615">
    <property type="entry name" value="HNH_nuc"/>
</dbReference>
<sequence>MELFENYLSALPKKKRLSEVKLTILKRLWGSDDIDFPKPWVSSIELLELTGQKYFDRRTRELRDELGCDLESSYIAEFSGHAWRLKSSMIAPPMEREYLTESQRSGLFSNHSNTCATCGKTVAGGVRGLQADHKIPLSRGGGNELTNWQALCHNCNVGKRRACEGCTDDCYTCSWAFPEKFGITTMLHLPEAALRKAQQLADANGISLDEIVAYAIRKL</sequence>
<dbReference type="SMART" id="SM00507">
    <property type="entry name" value="HNHc"/>
    <property type="match status" value="1"/>
</dbReference>